<reference evidence="2 3" key="1">
    <citation type="submission" date="2021-06" db="EMBL/GenBank/DDBJ databases">
        <title>Caerostris darwini draft genome.</title>
        <authorList>
            <person name="Kono N."/>
            <person name="Arakawa K."/>
        </authorList>
    </citation>
    <scope>NUCLEOTIDE SEQUENCE [LARGE SCALE GENOMIC DNA]</scope>
</reference>
<sequence length="84" mass="9575">MPQGKREDRSRCTEDPFSSSVIFGGRFESGASGLLLILFSVIFSVFQVSEFRRHLAWRDRNTADCKGVFDEKNIFRSVGLLKVE</sequence>
<gene>
    <name evidence="2" type="ORF">CDAR_283961</name>
</gene>
<comment type="caution">
    <text evidence="2">The sequence shown here is derived from an EMBL/GenBank/DDBJ whole genome shotgun (WGS) entry which is preliminary data.</text>
</comment>
<dbReference type="AlphaFoldDB" id="A0AAV4PIG5"/>
<name>A0AAV4PIG5_9ARAC</name>
<keyword evidence="1" id="KW-0812">Transmembrane</keyword>
<accession>A0AAV4PIG5</accession>
<evidence type="ECO:0000313" key="3">
    <source>
        <dbReference type="Proteomes" id="UP001054837"/>
    </source>
</evidence>
<dbReference type="EMBL" id="BPLQ01003005">
    <property type="protein sequence ID" value="GIX97132.1"/>
    <property type="molecule type" value="Genomic_DNA"/>
</dbReference>
<proteinExistence type="predicted"/>
<organism evidence="2 3">
    <name type="scientific">Caerostris darwini</name>
    <dbReference type="NCBI Taxonomy" id="1538125"/>
    <lineage>
        <taxon>Eukaryota</taxon>
        <taxon>Metazoa</taxon>
        <taxon>Ecdysozoa</taxon>
        <taxon>Arthropoda</taxon>
        <taxon>Chelicerata</taxon>
        <taxon>Arachnida</taxon>
        <taxon>Araneae</taxon>
        <taxon>Araneomorphae</taxon>
        <taxon>Entelegynae</taxon>
        <taxon>Araneoidea</taxon>
        <taxon>Araneidae</taxon>
        <taxon>Caerostris</taxon>
    </lineage>
</organism>
<evidence type="ECO:0000313" key="2">
    <source>
        <dbReference type="EMBL" id="GIX97132.1"/>
    </source>
</evidence>
<dbReference type="Proteomes" id="UP001054837">
    <property type="component" value="Unassembled WGS sequence"/>
</dbReference>
<evidence type="ECO:0000256" key="1">
    <source>
        <dbReference type="SAM" id="Phobius"/>
    </source>
</evidence>
<feature type="transmembrane region" description="Helical" evidence="1">
    <location>
        <begin position="30"/>
        <end position="48"/>
    </location>
</feature>
<keyword evidence="1" id="KW-1133">Transmembrane helix</keyword>
<keyword evidence="3" id="KW-1185">Reference proteome</keyword>
<keyword evidence="1" id="KW-0472">Membrane</keyword>
<protein>
    <submittedName>
        <fullName evidence="2">Uncharacterized protein</fullName>
    </submittedName>
</protein>